<proteinExistence type="predicted"/>
<dbReference type="Pfam" id="PF00535">
    <property type="entry name" value="Glycos_transf_2"/>
    <property type="match status" value="1"/>
</dbReference>
<comment type="caution">
    <text evidence="3">The sequence shown here is derived from an EMBL/GenBank/DDBJ whole genome shotgun (WGS) entry which is preliminary data.</text>
</comment>
<dbReference type="SUPFAM" id="SSF53448">
    <property type="entry name" value="Nucleotide-diphospho-sugar transferases"/>
    <property type="match status" value="1"/>
</dbReference>
<dbReference type="PANTHER" id="PTHR10859">
    <property type="entry name" value="GLYCOSYL TRANSFERASE"/>
    <property type="match status" value="1"/>
</dbReference>
<evidence type="ECO:0000313" key="4">
    <source>
        <dbReference type="Proteomes" id="UP000230052"/>
    </source>
</evidence>
<evidence type="ECO:0000256" key="1">
    <source>
        <dbReference type="SAM" id="Phobius"/>
    </source>
</evidence>
<gene>
    <name evidence="3" type="ORF">COS99_07050</name>
</gene>
<dbReference type="Proteomes" id="UP000230052">
    <property type="component" value="Unassembled WGS sequence"/>
</dbReference>
<feature type="transmembrane region" description="Helical" evidence="1">
    <location>
        <begin position="219"/>
        <end position="239"/>
    </location>
</feature>
<reference evidence="3 4" key="1">
    <citation type="submission" date="2017-09" db="EMBL/GenBank/DDBJ databases">
        <title>Depth-based differentiation of microbial function through sediment-hosted aquifers and enrichment of novel symbionts in the deep terrestrial subsurface.</title>
        <authorList>
            <person name="Probst A.J."/>
            <person name="Ladd B."/>
            <person name="Jarett J.K."/>
            <person name="Geller-Mcgrath D.E."/>
            <person name="Sieber C.M."/>
            <person name="Emerson J.B."/>
            <person name="Anantharaman K."/>
            <person name="Thomas B.C."/>
            <person name="Malmstrom R."/>
            <person name="Stieglmeier M."/>
            <person name="Klingl A."/>
            <person name="Woyke T."/>
            <person name="Ryan C.M."/>
            <person name="Banfield J.F."/>
        </authorList>
    </citation>
    <scope>NUCLEOTIDE SEQUENCE [LARGE SCALE GENOMIC DNA]</scope>
    <source>
        <strain evidence="3">CG07_land_8_20_14_0_80_42_15</strain>
    </source>
</reference>
<keyword evidence="1" id="KW-0472">Membrane</keyword>
<dbReference type="EMBL" id="PEWV01000071">
    <property type="protein sequence ID" value="PIU41088.1"/>
    <property type="molecule type" value="Genomic_DNA"/>
</dbReference>
<feature type="domain" description="Glycosyltransferase 2-like" evidence="2">
    <location>
        <begin position="9"/>
        <end position="177"/>
    </location>
</feature>
<name>A0A2J0KR75_9BACT</name>
<protein>
    <submittedName>
        <fullName evidence="3">Glycosyltransferase family 2 protein</fullName>
    </submittedName>
</protein>
<dbReference type="PANTHER" id="PTHR10859:SF91">
    <property type="entry name" value="DOLICHYL-PHOSPHATE BETA-GLUCOSYLTRANSFERASE"/>
    <property type="match status" value="1"/>
</dbReference>
<dbReference type="GO" id="GO:0016740">
    <property type="term" value="F:transferase activity"/>
    <property type="evidence" value="ECO:0007669"/>
    <property type="project" value="UniProtKB-KW"/>
</dbReference>
<dbReference type="Gene3D" id="3.90.550.10">
    <property type="entry name" value="Spore Coat Polysaccharide Biosynthesis Protein SpsA, Chain A"/>
    <property type="match status" value="1"/>
</dbReference>
<evidence type="ECO:0000313" key="3">
    <source>
        <dbReference type="EMBL" id="PIU41088.1"/>
    </source>
</evidence>
<evidence type="ECO:0000259" key="2">
    <source>
        <dbReference type="Pfam" id="PF00535"/>
    </source>
</evidence>
<feature type="transmembrane region" description="Helical" evidence="1">
    <location>
        <begin position="140"/>
        <end position="158"/>
    </location>
</feature>
<dbReference type="GO" id="GO:0006487">
    <property type="term" value="P:protein N-linked glycosylation"/>
    <property type="evidence" value="ECO:0007669"/>
    <property type="project" value="TreeGrafter"/>
</dbReference>
<dbReference type="InterPro" id="IPR029044">
    <property type="entry name" value="Nucleotide-diphossugar_trans"/>
</dbReference>
<keyword evidence="1" id="KW-1133">Transmembrane helix</keyword>
<accession>A0A2J0KR75</accession>
<keyword evidence="3" id="KW-0808">Transferase</keyword>
<dbReference type="InterPro" id="IPR001173">
    <property type="entry name" value="Glyco_trans_2-like"/>
</dbReference>
<sequence length="248" mass="28970">MRNNISKISVLIPAYNEEAHIALCIEETVNAFLEFGYQFEIIVIDDGSVDDTYKKAIEKSGYYKNVFVKRNIVNFGKGRALKKGFRYTTGDYIVFLDADLDLHPSQVKIFIDYMLQNNNDVIIGSKRHPESEIEYPPHRMIVSLVYFILVKLLFGLSIHDTQTGLKFFKREVLKKVFPKVLVKKFAYDLELLVLANHYGYKIAEAPVKLGFQRMLGSRIGFNAIWSTWWDTMAVFYRLYILRYYDKVQ</sequence>
<organism evidence="3 4">
    <name type="scientific">Candidatus Aquitaenariimonas noxiae</name>
    <dbReference type="NCBI Taxonomy" id="1974741"/>
    <lineage>
        <taxon>Bacteria</taxon>
        <taxon>Pseudomonadati</taxon>
        <taxon>Candidatus Omnitrophota</taxon>
        <taxon>Candidatus Aquitaenariimonas</taxon>
    </lineage>
</organism>
<dbReference type="AlphaFoldDB" id="A0A2J0KR75"/>
<keyword evidence="1" id="KW-0812">Transmembrane</keyword>